<protein>
    <submittedName>
        <fullName evidence="2">Uncharacterized protein</fullName>
    </submittedName>
</protein>
<keyword evidence="3" id="KW-1185">Reference proteome</keyword>
<dbReference type="EMBL" id="CM026433">
    <property type="protein sequence ID" value="KAG0553562.1"/>
    <property type="molecule type" value="Genomic_DNA"/>
</dbReference>
<sequence length="49" mass="5346">MCGMMVTTCIQLHVVVHVLANMCWKFRVAFGASQLSCPEALASRTYLAG</sequence>
<dbReference type="AlphaFoldDB" id="A0A8T0G8F7"/>
<reference evidence="2" key="1">
    <citation type="submission" date="2020-06" db="EMBL/GenBank/DDBJ databases">
        <title>WGS assembly of Ceratodon purpureus strain R40.</title>
        <authorList>
            <person name="Carey S.B."/>
            <person name="Jenkins J."/>
            <person name="Shu S."/>
            <person name="Lovell J.T."/>
            <person name="Sreedasyam A."/>
            <person name="Maumus F."/>
            <person name="Tiley G.P."/>
            <person name="Fernandez-Pozo N."/>
            <person name="Barry K."/>
            <person name="Chen C."/>
            <person name="Wang M."/>
            <person name="Lipzen A."/>
            <person name="Daum C."/>
            <person name="Saski C.A."/>
            <person name="Payton A.C."/>
            <person name="Mcbreen J.C."/>
            <person name="Conrad R.E."/>
            <person name="Kollar L.M."/>
            <person name="Olsson S."/>
            <person name="Huttunen S."/>
            <person name="Landis J.B."/>
            <person name="Wickett N.J."/>
            <person name="Johnson M.G."/>
            <person name="Rensing S.A."/>
            <person name="Grimwood J."/>
            <person name="Schmutz J."/>
            <person name="Mcdaniel S.F."/>
        </authorList>
    </citation>
    <scope>NUCLEOTIDE SEQUENCE</scope>
    <source>
        <strain evidence="2">R40</strain>
    </source>
</reference>
<feature type="signal peptide" evidence="1">
    <location>
        <begin position="1"/>
        <end position="20"/>
    </location>
</feature>
<dbReference type="Proteomes" id="UP000822688">
    <property type="component" value="Chromosome 12"/>
</dbReference>
<keyword evidence="1" id="KW-0732">Signal</keyword>
<name>A0A8T0G8F7_CERPU</name>
<proteinExistence type="predicted"/>
<comment type="caution">
    <text evidence="2">The sequence shown here is derived from an EMBL/GenBank/DDBJ whole genome shotgun (WGS) entry which is preliminary data.</text>
</comment>
<evidence type="ECO:0000313" key="2">
    <source>
        <dbReference type="EMBL" id="KAG0553562.1"/>
    </source>
</evidence>
<feature type="chain" id="PRO_5035907105" evidence="1">
    <location>
        <begin position="21"/>
        <end position="49"/>
    </location>
</feature>
<accession>A0A8T0G8F7</accession>
<evidence type="ECO:0000313" key="3">
    <source>
        <dbReference type="Proteomes" id="UP000822688"/>
    </source>
</evidence>
<gene>
    <name evidence="2" type="ORF">KC19_12G020900</name>
</gene>
<organism evidence="2 3">
    <name type="scientific">Ceratodon purpureus</name>
    <name type="common">Fire moss</name>
    <name type="synonym">Dicranum purpureum</name>
    <dbReference type="NCBI Taxonomy" id="3225"/>
    <lineage>
        <taxon>Eukaryota</taxon>
        <taxon>Viridiplantae</taxon>
        <taxon>Streptophyta</taxon>
        <taxon>Embryophyta</taxon>
        <taxon>Bryophyta</taxon>
        <taxon>Bryophytina</taxon>
        <taxon>Bryopsida</taxon>
        <taxon>Dicranidae</taxon>
        <taxon>Pseudoditrichales</taxon>
        <taxon>Ditrichaceae</taxon>
        <taxon>Ceratodon</taxon>
    </lineage>
</organism>
<evidence type="ECO:0000256" key="1">
    <source>
        <dbReference type="SAM" id="SignalP"/>
    </source>
</evidence>